<name>A0ABQ3L6D8_9ALTE</name>
<protein>
    <submittedName>
        <fullName evidence="6">Transcriptional regulator</fullName>
    </submittedName>
</protein>
<dbReference type="Gene3D" id="3.40.50.10490">
    <property type="entry name" value="Glucose-6-phosphate isomerase like protein, domain 1"/>
    <property type="match status" value="1"/>
</dbReference>
<dbReference type="CDD" id="cd05013">
    <property type="entry name" value="SIS_RpiR"/>
    <property type="match status" value="1"/>
</dbReference>
<dbReference type="Gene3D" id="1.10.10.10">
    <property type="entry name" value="Winged helix-like DNA-binding domain superfamily/Winged helix DNA-binding domain"/>
    <property type="match status" value="1"/>
</dbReference>
<dbReference type="RefSeq" id="WP_189434139.1">
    <property type="nucleotide sequence ID" value="NZ_BNAO01000011.1"/>
</dbReference>
<dbReference type="InterPro" id="IPR009057">
    <property type="entry name" value="Homeodomain-like_sf"/>
</dbReference>
<dbReference type="SUPFAM" id="SSF53697">
    <property type="entry name" value="SIS domain"/>
    <property type="match status" value="1"/>
</dbReference>
<evidence type="ECO:0000259" key="5">
    <source>
        <dbReference type="PROSITE" id="PS51464"/>
    </source>
</evidence>
<keyword evidence="3" id="KW-0804">Transcription</keyword>
<evidence type="ECO:0000256" key="3">
    <source>
        <dbReference type="ARBA" id="ARBA00023163"/>
    </source>
</evidence>
<feature type="domain" description="HTH rpiR-type" evidence="4">
    <location>
        <begin position="1"/>
        <end position="77"/>
    </location>
</feature>
<dbReference type="InterPro" id="IPR001347">
    <property type="entry name" value="SIS_dom"/>
</dbReference>
<dbReference type="InterPro" id="IPR036388">
    <property type="entry name" value="WH-like_DNA-bd_sf"/>
</dbReference>
<dbReference type="PANTHER" id="PTHR30514">
    <property type="entry name" value="GLUCOKINASE"/>
    <property type="match status" value="1"/>
</dbReference>
<comment type="caution">
    <text evidence="6">The sequence shown here is derived from an EMBL/GenBank/DDBJ whole genome shotgun (WGS) entry which is preliminary data.</text>
</comment>
<evidence type="ECO:0000256" key="1">
    <source>
        <dbReference type="ARBA" id="ARBA00023015"/>
    </source>
</evidence>
<dbReference type="Pfam" id="PF01418">
    <property type="entry name" value="HTH_6"/>
    <property type="match status" value="1"/>
</dbReference>
<reference evidence="7" key="1">
    <citation type="journal article" date="2019" name="Int. J. Syst. Evol. Microbiol.">
        <title>The Global Catalogue of Microorganisms (GCM) 10K type strain sequencing project: providing services to taxonomists for standard genome sequencing and annotation.</title>
        <authorList>
            <consortium name="The Broad Institute Genomics Platform"/>
            <consortium name="The Broad Institute Genome Sequencing Center for Infectious Disease"/>
            <person name="Wu L."/>
            <person name="Ma J."/>
        </authorList>
    </citation>
    <scope>NUCLEOTIDE SEQUENCE [LARGE SCALE GENOMIC DNA]</scope>
    <source>
        <strain evidence="7">CGMCC 1.7003</strain>
    </source>
</reference>
<evidence type="ECO:0000313" key="6">
    <source>
        <dbReference type="EMBL" id="GHG77317.1"/>
    </source>
</evidence>
<proteinExistence type="predicted"/>
<dbReference type="InterPro" id="IPR047640">
    <property type="entry name" value="RpiR-like"/>
</dbReference>
<dbReference type="PROSITE" id="PS51071">
    <property type="entry name" value="HTH_RPIR"/>
    <property type="match status" value="1"/>
</dbReference>
<evidence type="ECO:0000256" key="2">
    <source>
        <dbReference type="ARBA" id="ARBA00023125"/>
    </source>
</evidence>
<dbReference type="SUPFAM" id="SSF46689">
    <property type="entry name" value="Homeodomain-like"/>
    <property type="match status" value="1"/>
</dbReference>
<feature type="domain" description="SIS" evidence="5">
    <location>
        <begin position="125"/>
        <end position="265"/>
    </location>
</feature>
<keyword evidence="1" id="KW-0805">Transcription regulation</keyword>
<dbReference type="Proteomes" id="UP000659697">
    <property type="component" value="Unassembled WGS sequence"/>
</dbReference>
<dbReference type="PROSITE" id="PS51464">
    <property type="entry name" value="SIS"/>
    <property type="match status" value="1"/>
</dbReference>
<sequence length="285" mass="31217">MAVLQKISLLKANLRSAEQALADYVLANPQHIRQLSSQELASAVGVSQATVVRFTQKLGYKGYPDFKFAITDSLHILNDEQPVKLHGDISLADSYATMANKLLAGKIEVLTNTLGANDQQTMEQFCHKLLQARRIMLTGKGASFLVAQDFCLKLRKLGMSAMAESDNHTQLADLAHYSTKDVLFVISESGETSEMVAIAQYARQQKITLLSLTGFAPNTVAKLSELNLKTVANESAARLSSILSRNAQELVIDLLFILLTQSSVKGRKMLAASNQAVADYRNKTR</sequence>
<gene>
    <name evidence="6" type="ORF">GCM10010919_32860</name>
</gene>
<keyword evidence="7" id="KW-1185">Reference proteome</keyword>
<accession>A0ABQ3L6D8</accession>
<evidence type="ECO:0000313" key="7">
    <source>
        <dbReference type="Proteomes" id="UP000659697"/>
    </source>
</evidence>
<dbReference type="PANTHER" id="PTHR30514:SF17">
    <property type="entry name" value="HTH-TYPE TRANSCRIPTIONAL REGULATOR MURR"/>
    <property type="match status" value="1"/>
</dbReference>
<organism evidence="6 7">
    <name type="scientific">Alishewanella longhuensis</name>
    <dbReference type="NCBI Taxonomy" id="1091037"/>
    <lineage>
        <taxon>Bacteria</taxon>
        <taxon>Pseudomonadati</taxon>
        <taxon>Pseudomonadota</taxon>
        <taxon>Gammaproteobacteria</taxon>
        <taxon>Alteromonadales</taxon>
        <taxon>Alteromonadaceae</taxon>
        <taxon>Alishewanella</taxon>
    </lineage>
</organism>
<evidence type="ECO:0000259" key="4">
    <source>
        <dbReference type="PROSITE" id="PS51071"/>
    </source>
</evidence>
<dbReference type="InterPro" id="IPR046348">
    <property type="entry name" value="SIS_dom_sf"/>
</dbReference>
<dbReference type="InterPro" id="IPR000281">
    <property type="entry name" value="HTH_RpiR"/>
</dbReference>
<keyword evidence="2" id="KW-0238">DNA-binding</keyword>
<dbReference type="EMBL" id="BNAO01000011">
    <property type="protein sequence ID" value="GHG77317.1"/>
    <property type="molecule type" value="Genomic_DNA"/>
</dbReference>
<dbReference type="Pfam" id="PF01380">
    <property type="entry name" value="SIS"/>
    <property type="match status" value="1"/>
</dbReference>
<dbReference type="InterPro" id="IPR035472">
    <property type="entry name" value="RpiR-like_SIS"/>
</dbReference>